<gene>
    <name evidence="8" type="ORF">ILP92_10885</name>
</gene>
<dbReference type="Proteomes" id="UP000642488">
    <property type="component" value="Unassembled WGS sequence"/>
</dbReference>
<keyword evidence="3" id="KW-0548">Nucleotidyltransferase</keyword>
<keyword evidence="9" id="KW-1185">Reference proteome</keyword>
<dbReference type="EMBL" id="JAEKPD010000009">
    <property type="protein sequence ID" value="MBJ3763251.1"/>
    <property type="molecule type" value="Genomic_DNA"/>
</dbReference>
<evidence type="ECO:0000256" key="1">
    <source>
        <dbReference type="ARBA" id="ARBA00012417"/>
    </source>
</evidence>
<dbReference type="GO" id="GO:0006261">
    <property type="term" value="P:DNA-templated DNA replication"/>
    <property type="evidence" value="ECO:0007669"/>
    <property type="project" value="TreeGrafter"/>
</dbReference>
<evidence type="ECO:0000256" key="5">
    <source>
        <dbReference type="ARBA" id="ARBA00022932"/>
    </source>
</evidence>
<evidence type="ECO:0000256" key="7">
    <source>
        <dbReference type="ARBA" id="ARBA00049244"/>
    </source>
</evidence>
<dbReference type="InterPro" id="IPR008921">
    <property type="entry name" value="DNA_pol3_clamp-load_cplx_C"/>
</dbReference>
<organism evidence="8 9">
    <name type="scientific">Palleronia pontilimi</name>
    <dbReference type="NCBI Taxonomy" id="1964209"/>
    <lineage>
        <taxon>Bacteria</taxon>
        <taxon>Pseudomonadati</taxon>
        <taxon>Pseudomonadota</taxon>
        <taxon>Alphaproteobacteria</taxon>
        <taxon>Rhodobacterales</taxon>
        <taxon>Roseobacteraceae</taxon>
        <taxon>Palleronia</taxon>
    </lineage>
</organism>
<dbReference type="AlphaFoldDB" id="A0A934ICQ9"/>
<dbReference type="InterPro" id="IPR005790">
    <property type="entry name" value="DNA_polIII_delta"/>
</dbReference>
<evidence type="ECO:0000256" key="6">
    <source>
        <dbReference type="ARBA" id="ARBA00034754"/>
    </source>
</evidence>
<evidence type="ECO:0000256" key="4">
    <source>
        <dbReference type="ARBA" id="ARBA00022705"/>
    </source>
</evidence>
<dbReference type="PANTHER" id="PTHR34388">
    <property type="entry name" value="DNA POLYMERASE III SUBUNIT DELTA"/>
    <property type="match status" value="1"/>
</dbReference>
<keyword evidence="2" id="KW-0808">Transferase</keyword>
<dbReference type="NCBIfam" id="TIGR01128">
    <property type="entry name" value="holA"/>
    <property type="match status" value="1"/>
</dbReference>
<comment type="caution">
    <text evidence="8">The sequence shown here is derived from an EMBL/GenBank/DDBJ whole genome shotgun (WGS) entry which is preliminary data.</text>
</comment>
<sequence length="340" mass="36396">MKLNKNDATAWIAKPPADRPGTLIYGDDAMRVALIRQDLVAALIGPKGDEEMRLTRLQAGDLSGEKSALSDALKAQGFFPGPRAVLVEDATNTHAKIILAALEDWQSGDAHMVVVGRALPKTSPLRKGFETHPRAAAIAIYDEPMGVAEMRDALAKAGLTRIDRDAEGALRSLAAGLDPGDFRQLVEKLALYKSGDDAPLGEDDVRACAPASTEADMDEIVAIVADGRSDLIGPVMRRLWSQGAQPVALCIAAQRHFRTLLTAASDPGGAGAGVGRLRPPVFGPRRDAVLRRAQGWGAPRLEQAMRLLTDTDLTLRSASRAPHMAVLERAFIRLAMMGKH</sequence>
<evidence type="ECO:0000256" key="3">
    <source>
        <dbReference type="ARBA" id="ARBA00022695"/>
    </source>
</evidence>
<dbReference type="GO" id="GO:0009360">
    <property type="term" value="C:DNA polymerase III complex"/>
    <property type="evidence" value="ECO:0007669"/>
    <property type="project" value="TreeGrafter"/>
</dbReference>
<dbReference type="InterPro" id="IPR027417">
    <property type="entry name" value="P-loop_NTPase"/>
</dbReference>
<proteinExistence type="inferred from homology"/>
<reference evidence="8" key="1">
    <citation type="submission" date="2020-12" db="EMBL/GenBank/DDBJ databases">
        <title>Bacterial taxonomy.</title>
        <authorList>
            <person name="Pan X."/>
        </authorList>
    </citation>
    <scope>NUCLEOTIDE SEQUENCE</scope>
    <source>
        <strain evidence="8">KCTC 52957</strain>
    </source>
</reference>
<dbReference type="PANTHER" id="PTHR34388:SF1">
    <property type="entry name" value="DNA POLYMERASE III SUBUNIT DELTA"/>
    <property type="match status" value="1"/>
</dbReference>
<protein>
    <recommendedName>
        <fullName evidence="1">DNA-directed DNA polymerase</fullName>
        <ecNumber evidence="1">2.7.7.7</ecNumber>
    </recommendedName>
</protein>
<evidence type="ECO:0000256" key="2">
    <source>
        <dbReference type="ARBA" id="ARBA00022679"/>
    </source>
</evidence>
<evidence type="ECO:0000313" key="8">
    <source>
        <dbReference type="EMBL" id="MBJ3763251.1"/>
    </source>
</evidence>
<dbReference type="SUPFAM" id="SSF48019">
    <property type="entry name" value="post-AAA+ oligomerization domain-like"/>
    <property type="match status" value="1"/>
</dbReference>
<comment type="similarity">
    <text evidence="6">Belongs to the DNA polymerase HolA subunit family.</text>
</comment>
<dbReference type="GO" id="GO:0003887">
    <property type="term" value="F:DNA-directed DNA polymerase activity"/>
    <property type="evidence" value="ECO:0007669"/>
    <property type="project" value="UniProtKB-KW"/>
</dbReference>
<keyword evidence="5" id="KW-0239">DNA-directed DNA polymerase</keyword>
<dbReference type="GO" id="GO:0003677">
    <property type="term" value="F:DNA binding"/>
    <property type="evidence" value="ECO:0007669"/>
    <property type="project" value="InterPro"/>
</dbReference>
<accession>A0A934ICQ9</accession>
<evidence type="ECO:0000313" key="9">
    <source>
        <dbReference type="Proteomes" id="UP000642488"/>
    </source>
</evidence>
<dbReference type="RefSeq" id="WP_198916425.1">
    <property type="nucleotide sequence ID" value="NZ_JAEKPD010000009.1"/>
</dbReference>
<dbReference type="Gene3D" id="3.40.50.300">
    <property type="entry name" value="P-loop containing nucleotide triphosphate hydrolases"/>
    <property type="match status" value="1"/>
</dbReference>
<dbReference type="Gene3D" id="1.20.272.10">
    <property type="match status" value="1"/>
</dbReference>
<name>A0A934ICQ9_9RHOB</name>
<dbReference type="EC" id="2.7.7.7" evidence="1"/>
<keyword evidence="4" id="KW-0235">DNA replication</keyword>
<comment type="catalytic activity">
    <reaction evidence="7">
        <text>DNA(n) + a 2'-deoxyribonucleoside 5'-triphosphate = DNA(n+1) + diphosphate</text>
        <dbReference type="Rhea" id="RHEA:22508"/>
        <dbReference type="Rhea" id="RHEA-COMP:17339"/>
        <dbReference type="Rhea" id="RHEA-COMP:17340"/>
        <dbReference type="ChEBI" id="CHEBI:33019"/>
        <dbReference type="ChEBI" id="CHEBI:61560"/>
        <dbReference type="ChEBI" id="CHEBI:173112"/>
        <dbReference type="EC" id="2.7.7.7"/>
    </reaction>
</comment>